<keyword evidence="2" id="KW-0489">Methyltransferase</keyword>
<dbReference type="InterPro" id="IPR007848">
    <property type="entry name" value="Small_mtfrase_dom"/>
</dbReference>
<dbReference type="InterPro" id="IPR029063">
    <property type="entry name" value="SAM-dependent_MTases_sf"/>
</dbReference>
<dbReference type="SUPFAM" id="SSF53335">
    <property type="entry name" value="S-adenosyl-L-methionine-dependent methyltransferases"/>
    <property type="match status" value="1"/>
</dbReference>
<dbReference type="PANTHER" id="PTHR47739">
    <property type="entry name" value="TRNA1(VAL) (ADENINE(37)-N6)-METHYLTRANSFERASE"/>
    <property type="match status" value="1"/>
</dbReference>
<dbReference type="Pfam" id="PF05175">
    <property type="entry name" value="MTS"/>
    <property type="match status" value="1"/>
</dbReference>
<dbReference type="GO" id="GO:0032259">
    <property type="term" value="P:methylation"/>
    <property type="evidence" value="ECO:0007669"/>
    <property type="project" value="UniProtKB-KW"/>
</dbReference>
<keyword evidence="2" id="KW-0808">Transferase</keyword>
<evidence type="ECO:0000259" key="1">
    <source>
        <dbReference type="Pfam" id="PF05175"/>
    </source>
</evidence>
<dbReference type="EMBL" id="JX649872">
    <property type="protein sequence ID" value="AGC71445.1"/>
    <property type="molecule type" value="Genomic_DNA"/>
</dbReference>
<feature type="domain" description="Methyltransferase small" evidence="1">
    <location>
        <begin position="41"/>
        <end position="133"/>
    </location>
</feature>
<sequence>MAMESPASLELGELTCDSILRGRLRLWQPVVGYRFSIDPLLLIDFVSDGTVGQVADLGAGVGIVGLGLARRFDRAQVTLVELQPRLAELSRRNIIENELTERCQVVQADVLSPSTKQVLAGGRFELVASCPPYYPVGHGGVNPDSEEAIARHELRLPLPKLVAAAKRLVGFRGRVAFVYPSPRLSELLVALAEHSLPVRRLRLVHPQAGEPAQRVMVEAQKGYRGGMVIEPPLYIREGDGRYTVQARRALGEPD</sequence>
<evidence type="ECO:0000313" key="2">
    <source>
        <dbReference type="EMBL" id="AGC71445.1"/>
    </source>
</evidence>
<name>L7VZ85_9BACT</name>
<protein>
    <submittedName>
        <fullName evidence="2">tRNA (Adenine37-N(6))-methyltransferase TrmN6</fullName>
        <ecNumber evidence="2">2.1.1.223</ecNumber>
    </submittedName>
</protein>
<dbReference type="InterPro" id="IPR050210">
    <property type="entry name" value="tRNA_Adenine-N(6)_MTase"/>
</dbReference>
<dbReference type="EC" id="2.1.1.223" evidence="2"/>
<reference evidence="2" key="1">
    <citation type="submission" date="2012-09" db="EMBL/GenBank/DDBJ databases">
        <title>Metagenomic Characterization of a Microbial Community in Wastewater Detects High Levels of Antibiotic Resistance.</title>
        <authorList>
            <person name="Abrams M."/>
            <person name="Caldwell A."/>
            <person name="Vandaei E."/>
            <person name="Lee W."/>
            <person name="Perrott J."/>
            <person name="Khan S.Y."/>
            <person name="Ta J."/>
            <person name="Romero D."/>
            <person name="Nguyen V."/>
            <person name="Pourmand N."/>
            <person name="Ouverney C.C."/>
        </authorList>
    </citation>
    <scope>NUCLEOTIDE SEQUENCE</scope>
</reference>
<accession>L7VZ85</accession>
<dbReference type="CDD" id="cd02440">
    <property type="entry name" value="AdoMet_MTases"/>
    <property type="match status" value="1"/>
</dbReference>
<dbReference type="GO" id="GO:0008168">
    <property type="term" value="F:methyltransferase activity"/>
    <property type="evidence" value="ECO:0007669"/>
    <property type="project" value="UniProtKB-KW"/>
</dbReference>
<proteinExistence type="predicted"/>
<organism evidence="2">
    <name type="scientific">uncultured bacterium A1Q1_fos_1070</name>
    <dbReference type="NCBI Taxonomy" id="1256541"/>
    <lineage>
        <taxon>Bacteria</taxon>
        <taxon>environmental samples</taxon>
    </lineage>
</organism>
<dbReference type="PANTHER" id="PTHR47739:SF1">
    <property type="entry name" value="TRNA1(VAL) (ADENINE(37)-N6)-METHYLTRANSFERASE"/>
    <property type="match status" value="1"/>
</dbReference>
<dbReference type="Gene3D" id="3.40.50.150">
    <property type="entry name" value="Vaccinia Virus protein VP39"/>
    <property type="match status" value="1"/>
</dbReference>
<dbReference type="AlphaFoldDB" id="L7VZ85"/>